<feature type="compositionally biased region" description="Basic and acidic residues" evidence="1">
    <location>
        <begin position="133"/>
        <end position="142"/>
    </location>
</feature>
<keyword evidence="4" id="KW-1185">Reference proteome</keyword>
<evidence type="ECO:0000259" key="2">
    <source>
        <dbReference type="Pfam" id="PF26631"/>
    </source>
</evidence>
<organism evidence="3 4">
    <name type="scientific">Dillenia turbinata</name>
    <dbReference type="NCBI Taxonomy" id="194707"/>
    <lineage>
        <taxon>Eukaryota</taxon>
        <taxon>Viridiplantae</taxon>
        <taxon>Streptophyta</taxon>
        <taxon>Embryophyta</taxon>
        <taxon>Tracheophyta</taxon>
        <taxon>Spermatophyta</taxon>
        <taxon>Magnoliopsida</taxon>
        <taxon>eudicotyledons</taxon>
        <taxon>Gunneridae</taxon>
        <taxon>Pentapetalae</taxon>
        <taxon>Dilleniales</taxon>
        <taxon>Dilleniaceae</taxon>
        <taxon>Dillenia</taxon>
    </lineage>
</organism>
<evidence type="ECO:0000313" key="4">
    <source>
        <dbReference type="Proteomes" id="UP001370490"/>
    </source>
</evidence>
<feature type="region of interest" description="Disordered" evidence="1">
    <location>
        <begin position="122"/>
        <end position="157"/>
    </location>
</feature>
<evidence type="ECO:0000313" key="3">
    <source>
        <dbReference type="EMBL" id="KAK6916630.1"/>
    </source>
</evidence>
<comment type="caution">
    <text evidence="3">The sequence shown here is derived from an EMBL/GenBank/DDBJ whole genome shotgun (WGS) entry which is preliminary data.</text>
</comment>
<feature type="compositionally biased region" description="Polar residues" evidence="1">
    <location>
        <begin position="11"/>
        <end position="21"/>
    </location>
</feature>
<dbReference type="InterPro" id="IPR058517">
    <property type="entry name" value="DUF8204"/>
</dbReference>
<dbReference type="EMBL" id="JBAMMX010000024">
    <property type="protein sequence ID" value="KAK6916630.1"/>
    <property type="molecule type" value="Genomic_DNA"/>
</dbReference>
<proteinExistence type="predicted"/>
<evidence type="ECO:0000256" key="1">
    <source>
        <dbReference type="SAM" id="MobiDB-lite"/>
    </source>
</evidence>
<reference evidence="3 4" key="1">
    <citation type="submission" date="2023-12" db="EMBL/GenBank/DDBJ databases">
        <title>A high-quality genome assembly for Dillenia turbinata (Dilleniales).</title>
        <authorList>
            <person name="Chanderbali A."/>
        </authorList>
    </citation>
    <scope>NUCLEOTIDE SEQUENCE [LARGE SCALE GENOMIC DNA]</scope>
    <source>
        <strain evidence="3">LSX21</strain>
        <tissue evidence="3">Leaf</tissue>
    </source>
</reference>
<dbReference type="PANTHER" id="PTHR34566">
    <property type="entry name" value="ALTERED INHERITANCE OF MITOCHONDRIA PROTEIN"/>
    <property type="match status" value="1"/>
</dbReference>
<dbReference type="Proteomes" id="UP001370490">
    <property type="component" value="Unassembled WGS sequence"/>
</dbReference>
<feature type="domain" description="DUF8204" evidence="2">
    <location>
        <begin position="26"/>
        <end position="117"/>
    </location>
</feature>
<accession>A0AAN8UJL1</accession>
<feature type="region of interest" description="Disordered" evidence="1">
    <location>
        <begin position="1"/>
        <end position="29"/>
    </location>
</feature>
<sequence length="165" mass="18280">MVGNEEDRGQQNESPNPNQDQPIGPKGKSCKGTLYYSTIHKSKSRNPTCVGISRSLPQVPRYIVGESELEASKEGRTLTDFKYACVGYSVYLDKKGTSTDADEKQAELPFCVGLEILLDKRPVSASQSPASAHAERKEDVHSHAHPPPRTYKPPDMAYRVRYDGL</sequence>
<gene>
    <name evidence="3" type="ORF">RJ641_019491</name>
</gene>
<protein>
    <recommendedName>
        <fullName evidence="2">DUF8204 domain-containing protein</fullName>
    </recommendedName>
</protein>
<dbReference type="PANTHER" id="PTHR34566:SF2">
    <property type="entry name" value="ALTERED INHERITANCE OF MITOCHONDRIA PROTEIN"/>
    <property type="match status" value="1"/>
</dbReference>
<dbReference type="Pfam" id="PF26631">
    <property type="entry name" value="DUF8204"/>
    <property type="match status" value="1"/>
</dbReference>
<dbReference type="AlphaFoldDB" id="A0AAN8UJL1"/>
<name>A0AAN8UJL1_9MAGN</name>
<feature type="compositionally biased region" description="Basic and acidic residues" evidence="1">
    <location>
        <begin position="1"/>
        <end position="10"/>
    </location>
</feature>